<keyword evidence="8 9" id="KW-0472">Membrane</keyword>
<evidence type="ECO:0000256" key="5">
    <source>
        <dbReference type="ARBA" id="ARBA00022927"/>
    </source>
</evidence>
<dbReference type="NCBIfam" id="NF011430">
    <property type="entry name" value="PRK14861.1"/>
    <property type="match status" value="1"/>
</dbReference>
<evidence type="ECO:0000313" key="11">
    <source>
        <dbReference type="EMBL" id="CAG5088230.1"/>
    </source>
</evidence>
<comment type="subcellular location">
    <subcellularLocation>
        <location evidence="1 9">Cell membrane</location>
        <topology evidence="1 9">Single-pass membrane protein</topology>
    </subcellularLocation>
</comment>
<reference evidence="11 12" key="1">
    <citation type="submission" date="2021-04" db="EMBL/GenBank/DDBJ databases">
        <authorList>
            <person name="Rakotoarivonina H."/>
        </authorList>
    </citation>
    <scope>NUCLEOTIDE SEQUENCE [LARGE SCALE GENOMIC DNA]</scope>
    <source>
        <strain evidence="11 12">XE</strain>
    </source>
</reference>
<keyword evidence="5 9" id="KW-0653">Protein transport</keyword>
<evidence type="ECO:0000256" key="3">
    <source>
        <dbReference type="ARBA" id="ARBA00022475"/>
    </source>
</evidence>
<feature type="region of interest" description="Disordered" evidence="10">
    <location>
        <begin position="44"/>
        <end position="121"/>
    </location>
</feature>
<dbReference type="InterPro" id="IPR003369">
    <property type="entry name" value="TatA/B/E"/>
</dbReference>
<dbReference type="PANTHER" id="PTHR42982">
    <property type="entry name" value="SEC-INDEPENDENT PROTEIN TRANSLOCASE PROTEIN TATA"/>
    <property type="match status" value="1"/>
</dbReference>
<name>A0ABM8V575_THEXY</name>
<organism evidence="11 12">
    <name type="scientific">Thermobacillus xylanilyticus</name>
    <dbReference type="NCBI Taxonomy" id="76633"/>
    <lineage>
        <taxon>Bacteria</taxon>
        <taxon>Bacillati</taxon>
        <taxon>Bacillota</taxon>
        <taxon>Bacilli</taxon>
        <taxon>Bacillales</taxon>
        <taxon>Paenibacillaceae</taxon>
        <taxon>Thermobacillus</taxon>
    </lineage>
</organism>
<keyword evidence="6 9" id="KW-1133">Transmembrane helix</keyword>
<evidence type="ECO:0000256" key="6">
    <source>
        <dbReference type="ARBA" id="ARBA00022989"/>
    </source>
</evidence>
<evidence type="ECO:0000313" key="12">
    <source>
        <dbReference type="Proteomes" id="UP000681526"/>
    </source>
</evidence>
<evidence type="ECO:0000256" key="4">
    <source>
        <dbReference type="ARBA" id="ARBA00022692"/>
    </source>
</evidence>
<dbReference type="NCBIfam" id="TIGR01411">
    <property type="entry name" value="tatAE"/>
    <property type="match status" value="1"/>
</dbReference>
<sequence>MPFGNIGVGGLILILIIALIIFGPSKLPELGRAFGRTLSEFKRATRGLVGGGTDEEDARDAEAPGGKPSAPRHAPAAAAGMTDARDGSAASAAAESSGASDAKAGSASPAEAAPAVRGGAQ</sequence>
<evidence type="ECO:0000256" key="10">
    <source>
        <dbReference type="SAM" id="MobiDB-lite"/>
    </source>
</evidence>
<proteinExistence type="inferred from homology"/>
<comment type="caution">
    <text evidence="11">The sequence shown here is derived from an EMBL/GenBank/DDBJ whole genome shotgun (WGS) entry which is preliminary data.</text>
</comment>
<feature type="compositionally biased region" description="Low complexity" evidence="10">
    <location>
        <begin position="87"/>
        <end position="115"/>
    </location>
</feature>
<comment type="subunit">
    <text evidence="9">Forms a complex with TatC.</text>
</comment>
<dbReference type="Proteomes" id="UP000681526">
    <property type="component" value="Unassembled WGS sequence"/>
</dbReference>
<evidence type="ECO:0000256" key="8">
    <source>
        <dbReference type="ARBA" id="ARBA00023136"/>
    </source>
</evidence>
<evidence type="ECO:0000256" key="9">
    <source>
        <dbReference type="HAMAP-Rule" id="MF_00236"/>
    </source>
</evidence>
<protein>
    <recommendedName>
        <fullName evidence="9">Sec-independent protein translocase protein TatA</fullName>
    </recommendedName>
</protein>
<keyword evidence="2 9" id="KW-0813">Transport</keyword>
<dbReference type="InterPro" id="IPR006312">
    <property type="entry name" value="TatA/E"/>
</dbReference>
<comment type="similarity">
    <text evidence="9">Belongs to the TatA/E family.</text>
</comment>
<keyword evidence="7 9" id="KW-0811">Translocation</keyword>
<dbReference type="HAMAP" id="MF_00236">
    <property type="entry name" value="TatA_E"/>
    <property type="match status" value="1"/>
</dbReference>
<keyword evidence="12" id="KW-1185">Reference proteome</keyword>
<evidence type="ECO:0000256" key="7">
    <source>
        <dbReference type="ARBA" id="ARBA00023010"/>
    </source>
</evidence>
<keyword evidence="3 9" id="KW-1003">Cell membrane</keyword>
<dbReference type="Gene3D" id="1.20.5.3310">
    <property type="match status" value="1"/>
</dbReference>
<comment type="function">
    <text evidence="9">Part of the twin-arginine translocation (Tat) system that transports large folded proteins containing a characteristic twin-arginine motif in their signal peptide across membranes. TatA could form the protein-conducting channel of the Tat system.</text>
</comment>
<dbReference type="PANTHER" id="PTHR42982:SF1">
    <property type="entry name" value="SEC-INDEPENDENT PROTEIN TRANSLOCASE PROTEIN TATA"/>
    <property type="match status" value="1"/>
</dbReference>
<dbReference type="EMBL" id="CAJRAY010000056">
    <property type="protein sequence ID" value="CAG5088230.1"/>
    <property type="molecule type" value="Genomic_DNA"/>
</dbReference>
<gene>
    <name evidence="11" type="primary">txxe 2296-tatAd</name>
    <name evidence="9" type="synonym">tatA</name>
    <name evidence="11" type="ORF">TXXE_11665</name>
</gene>
<keyword evidence="4 9" id="KW-0812">Transmembrane</keyword>
<evidence type="ECO:0000256" key="1">
    <source>
        <dbReference type="ARBA" id="ARBA00004162"/>
    </source>
</evidence>
<feature type="transmembrane region" description="Helical" evidence="9">
    <location>
        <begin position="6"/>
        <end position="23"/>
    </location>
</feature>
<feature type="compositionally biased region" description="Low complexity" evidence="10">
    <location>
        <begin position="68"/>
        <end position="79"/>
    </location>
</feature>
<accession>A0ABM8V575</accession>
<evidence type="ECO:0000256" key="2">
    <source>
        <dbReference type="ARBA" id="ARBA00022448"/>
    </source>
</evidence>
<dbReference type="Pfam" id="PF02416">
    <property type="entry name" value="TatA_B_E"/>
    <property type="match status" value="1"/>
</dbReference>